<dbReference type="EMBL" id="CADEAL010004435">
    <property type="protein sequence ID" value="CAB1459502.1"/>
    <property type="molecule type" value="Genomic_DNA"/>
</dbReference>
<reference evidence="1" key="1">
    <citation type="submission" date="2020-03" db="EMBL/GenBank/DDBJ databases">
        <authorList>
            <person name="Weist P."/>
        </authorList>
    </citation>
    <scope>NUCLEOTIDE SEQUENCE</scope>
</reference>
<dbReference type="Proteomes" id="UP001153269">
    <property type="component" value="Unassembled WGS sequence"/>
</dbReference>
<comment type="caution">
    <text evidence="1">The sequence shown here is derived from an EMBL/GenBank/DDBJ whole genome shotgun (WGS) entry which is preliminary data.</text>
</comment>
<organism evidence="1 2">
    <name type="scientific">Pleuronectes platessa</name>
    <name type="common">European plaice</name>
    <dbReference type="NCBI Taxonomy" id="8262"/>
    <lineage>
        <taxon>Eukaryota</taxon>
        <taxon>Metazoa</taxon>
        <taxon>Chordata</taxon>
        <taxon>Craniata</taxon>
        <taxon>Vertebrata</taxon>
        <taxon>Euteleostomi</taxon>
        <taxon>Actinopterygii</taxon>
        <taxon>Neopterygii</taxon>
        <taxon>Teleostei</taxon>
        <taxon>Neoteleostei</taxon>
        <taxon>Acanthomorphata</taxon>
        <taxon>Carangaria</taxon>
        <taxon>Pleuronectiformes</taxon>
        <taxon>Pleuronectoidei</taxon>
        <taxon>Pleuronectidae</taxon>
        <taxon>Pleuronectes</taxon>
    </lineage>
</organism>
<evidence type="ECO:0000313" key="1">
    <source>
        <dbReference type="EMBL" id="CAB1459502.1"/>
    </source>
</evidence>
<proteinExistence type="predicted"/>
<name>A0A9N7VUF5_PLEPL</name>
<protein>
    <submittedName>
        <fullName evidence="1">Uncharacterized protein</fullName>
    </submittedName>
</protein>
<gene>
    <name evidence="1" type="ORF">PLEPLA_LOCUS47339</name>
</gene>
<sequence>MSVKINLSLKRIDFHLRFFNYHLLLWNRNIYASKSDINCRSFWKFDINVFLGPAKINLLCSNFFVFTSDVCRGDVCPWPCSIKMNTKASKTNASAPFSW</sequence>
<dbReference type="AlphaFoldDB" id="A0A9N7VUF5"/>
<evidence type="ECO:0000313" key="2">
    <source>
        <dbReference type="Proteomes" id="UP001153269"/>
    </source>
</evidence>
<accession>A0A9N7VUF5</accession>
<keyword evidence="2" id="KW-1185">Reference proteome</keyword>